<dbReference type="GO" id="GO:0046872">
    <property type="term" value="F:metal ion binding"/>
    <property type="evidence" value="ECO:0007669"/>
    <property type="project" value="UniProtKB-KW"/>
</dbReference>
<dbReference type="InterPro" id="IPR044861">
    <property type="entry name" value="IPNS-like_FE2OG_OXY"/>
</dbReference>
<dbReference type="Pfam" id="PF03171">
    <property type="entry name" value="2OG-FeII_Oxy"/>
    <property type="match status" value="1"/>
</dbReference>
<evidence type="ECO:0000256" key="4">
    <source>
        <dbReference type="ARBA" id="ARBA00023002"/>
    </source>
</evidence>
<dbReference type="FunFam" id="2.60.120.330:FF:000001">
    <property type="entry name" value="Protein SRG1"/>
    <property type="match status" value="1"/>
</dbReference>
<keyword evidence="5 6" id="KW-0408">Iron</keyword>
<dbReference type="InterPro" id="IPR005123">
    <property type="entry name" value="Oxoglu/Fe-dep_dioxygenase_dom"/>
</dbReference>
<dbReference type="GO" id="GO:0031418">
    <property type="term" value="F:L-ascorbic acid binding"/>
    <property type="evidence" value="ECO:0007669"/>
    <property type="project" value="UniProtKB-KW"/>
</dbReference>
<proteinExistence type="inferred from homology"/>
<name>A0AAW2DP12_9ROSI</name>
<keyword evidence="9" id="KW-1185">Reference proteome</keyword>
<dbReference type="InterPro" id="IPR026992">
    <property type="entry name" value="DIOX_N"/>
</dbReference>
<dbReference type="InterPro" id="IPR050295">
    <property type="entry name" value="Plant_2OG-oxidoreductases"/>
</dbReference>
<evidence type="ECO:0000313" key="8">
    <source>
        <dbReference type="EMBL" id="KAL0011522.1"/>
    </source>
</evidence>
<keyword evidence="2 6" id="KW-0479">Metal-binding</keyword>
<evidence type="ECO:0000256" key="5">
    <source>
        <dbReference type="ARBA" id="ARBA00023004"/>
    </source>
</evidence>
<dbReference type="SUPFAM" id="SSF51197">
    <property type="entry name" value="Clavaminate synthase-like"/>
    <property type="match status" value="1"/>
</dbReference>
<reference evidence="8 9" key="1">
    <citation type="submission" date="2024-01" db="EMBL/GenBank/DDBJ databases">
        <title>A telomere-to-telomere, gap-free genome of sweet tea (Lithocarpus litseifolius).</title>
        <authorList>
            <person name="Zhou J."/>
        </authorList>
    </citation>
    <scope>NUCLEOTIDE SEQUENCE [LARGE SCALE GENOMIC DNA]</scope>
    <source>
        <strain evidence="8">Zhou-2022a</strain>
        <tissue evidence="8">Leaf</tissue>
    </source>
</reference>
<protein>
    <recommendedName>
        <fullName evidence="7">Fe2OG dioxygenase domain-containing protein</fullName>
    </recommendedName>
</protein>
<evidence type="ECO:0000256" key="6">
    <source>
        <dbReference type="RuleBase" id="RU003682"/>
    </source>
</evidence>
<comment type="similarity">
    <text evidence="1 6">Belongs to the iron/ascorbate-dependent oxidoreductase family.</text>
</comment>
<comment type="caution">
    <text evidence="8">The sequence shown here is derived from an EMBL/GenBank/DDBJ whole genome shotgun (WGS) entry which is preliminary data.</text>
</comment>
<dbReference type="PANTHER" id="PTHR47991">
    <property type="entry name" value="OXOGLUTARATE/IRON-DEPENDENT DIOXYGENASE"/>
    <property type="match status" value="1"/>
</dbReference>
<dbReference type="AlphaFoldDB" id="A0AAW2DP12"/>
<keyword evidence="3" id="KW-0847">Vitamin C</keyword>
<dbReference type="Pfam" id="PF14226">
    <property type="entry name" value="DIOX_N"/>
    <property type="match status" value="1"/>
</dbReference>
<evidence type="ECO:0000259" key="7">
    <source>
        <dbReference type="PROSITE" id="PS51471"/>
    </source>
</evidence>
<evidence type="ECO:0000256" key="1">
    <source>
        <dbReference type="ARBA" id="ARBA00008056"/>
    </source>
</evidence>
<dbReference type="GO" id="GO:0016491">
    <property type="term" value="F:oxidoreductase activity"/>
    <property type="evidence" value="ECO:0007669"/>
    <property type="project" value="UniProtKB-KW"/>
</dbReference>
<dbReference type="InterPro" id="IPR027443">
    <property type="entry name" value="IPNS-like_sf"/>
</dbReference>
<dbReference type="Proteomes" id="UP001459277">
    <property type="component" value="Unassembled WGS sequence"/>
</dbReference>
<gene>
    <name evidence="8" type="ORF">SO802_006630</name>
</gene>
<evidence type="ECO:0000256" key="2">
    <source>
        <dbReference type="ARBA" id="ARBA00022723"/>
    </source>
</evidence>
<dbReference type="Gene3D" id="2.60.120.330">
    <property type="entry name" value="B-lactam Antibiotic, Isopenicillin N Synthase, Chain"/>
    <property type="match status" value="1"/>
</dbReference>
<dbReference type="EMBL" id="JAZDWU010000002">
    <property type="protein sequence ID" value="KAL0011522.1"/>
    <property type="molecule type" value="Genomic_DNA"/>
</dbReference>
<sequence>MEQEITILGGSIPVPCVQELAKETPSTVPPRYVRFDDEPPIKSDTASLPQVPVIDMQRLFSAEFRDSELDKLDHASKEWGFFQLINHGVSTSLMEKVKVGMQEFFNLPREEKKKLWQLPGNIEGFGQAFVVSDEQKLDWGDMFYTITLPIHLRNFFLKIPLPFRDNLDAYSIEVRDIAKKILELMAKALRMEHNDMRNLFEEGFQGMRMNYYPPCPQPELVMGLNAHSDSVALTILLQINEMEGLQIRKNGRWIPVKPLPNAFIVNVGDILEIVTNGIYRSIEHRATVNSEKERLSMATFYSPRLEADIGPAPSLITPESPALFKTISMIDFARGSLSHKLDGKAYIDGMRIQNEEQRGT</sequence>
<keyword evidence="4 6" id="KW-0560">Oxidoreductase</keyword>
<evidence type="ECO:0000256" key="3">
    <source>
        <dbReference type="ARBA" id="ARBA00022896"/>
    </source>
</evidence>
<accession>A0AAW2DP12</accession>
<feature type="domain" description="Fe2OG dioxygenase" evidence="7">
    <location>
        <begin position="203"/>
        <end position="303"/>
    </location>
</feature>
<dbReference type="PROSITE" id="PS51471">
    <property type="entry name" value="FE2OG_OXY"/>
    <property type="match status" value="1"/>
</dbReference>
<organism evidence="8 9">
    <name type="scientific">Lithocarpus litseifolius</name>
    <dbReference type="NCBI Taxonomy" id="425828"/>
    <lineage>
        <taxon>Eukaryota</taxon>
        <taxon>Viridiplantae</taxon>
        <taxon>Streptophyta</taxon>
        <taxon>Embryophyta</taxon>
        <taxon>Tracheophyta</taxon>
        <taxon>Spermatophyta</taxon>
        <taxon>Magnoliopsida</taxon>
        <taxon>eudicotyledons</taxon>
        <taxon>Gunneridae</taxon>
        <taxon>Pentapetalae</taxon>
        <taxon>rosids</taxon>
        <taxon>fabids</taxon>
        <taxon>Fagales</taxon>
        <taxon>Fagaceae</taxon>
        <taxon>Lithocarpus</taxon>
    </lineage>
</organism>
<evidence type="ECO:0000313" key="9">
    <source>
        <dbReference type="Proteomes" id="UP001459277"/>
    </source>
</evidence>